<accession>A0A0C3C6A2</accession>
<proteinExistence type="predicted"/>
<dbReference type="AlphaFoldDB" id="A0A0C3C6A2"/>
<dbReference type="HOGENOM" id="CLU_034128_1_0_1"/>
<reference evidence="3 4" key="1">
    <citation type="submission" date="2014-04" db="EMBL/GenBank/DDBJ databases">
        <authorList>
            <consortium name="DOE Joint Genome Institute"/>
            <person name="Kuo A."/>
            <person name="Tarkka M."/>
            <person name="Buscot F."/>
            <person name="Kohler A."/>
            <person name="Nagy L.G."/>
            <person name="Floudas D."/>
            <person name="Copeland A."/>
            <person name="Barry K.W."/>
            <person name="Cichocki N."/>
            <person name="Veneault-Fourrey C."/>
            <person name="LaButti K."/>
            <person name="Lindquist E.A."/>
            <person name="Lipzen A."/>
            <person name="Lundell T."/>
            <person name="Morin E."/>
            <person name="Murat C."/>
            <person name="Sun H."/>
            <person name="Tunlid A."/>
            <person name="Henrissat B."/>
            <person name="Grigoriev I.V."/>
            <person name="Hibbett D.S."/>
            <person name="Martin F."/>
            <person name="Nordberg H.P."/>
            <person name="Cantor M.N."/>
            <person name="Hua S.X."/>
        </authorList>
    </citation>
    <scope>NUCLEOTIDE SEQUENCE [LARGE SCALE GENOMIC DNA]</scope>
    <source>
        <strain evidence="3 4">F 1598</strain>
    </source>
</reference>
<protein>
    <submittedName>
        <fullName evidence="3">Uncharacterized protein</fullName>
    </submittedName>
</protein>
<dbReference type="PANTHER" id="PTHR37848">
    <property type="entry name" value="EXPRESSED PROTEIN"/>
    <property type="match status" value="1"/>
</dbReference>
<evidence type="ECO:0000256" key="2">
    <source>
        <dbReference type="SAM" id="Phobius"/>
    </source>
</evidence>
<evidence type="ECO:0000256" key="1">
    <source>
        <dbReference type="SAM" id="MobiDB-lite"/>
    </source>
</evidence>
<dbReference type="InParanoid" id="A0A0C3C6A2"/>
<keyword evidence="4" id="KW-1185">Reference proteome</keyword>
<dbReference type="OrthoDB" id="203796at2759"/>
<name>A0A0C3C6A2_PILCF</name>
<keyword evidence="2" id="KW-0472">Membrane</keyword>
<organism evidence="3 4">
    <name type="scientific">Piloderma croceum (strain F 1598)</name>
    <dbReference type="NCBI Taxonomy" id="765440"/>
    <lineage>
        <taxon>Eukaryota</taxon>
        <taxon>Fungi</taxon>
        <taxon>Dikarya</taxon>
        <taxon>Basidiomycota</taxon>
        <taxon>Agaricomycotina</taxon>
        <taxon>Agaricomycetes</taxon>
        <taxon>Agaricomycetidae</taxon>
        <taxon>Atheliales</taxon>
        <taxon>Atheliaceae</taxon>
        <taxon>Piloderma</taxon>
    </lineage>
</organism>
<keyword evidence="2" id="KW-1133">Transmembrane helix</keyword>
<dbReference type="Proteomes" id="UP000054166">
    <property type="component" value="Unassembled WGS sequence"/>
</dbReference>
<reference evidence="4" key="2">
    <citation type="submission" date="2015-01" db="EMBL/GenBank/DDBJ databases">
        <title>Evolutionary Origins and Diversification of the Mycorrhizal Mutualists.</title>
        <authorList>
            <consortium name="DOE Joint Genome Institute"/>
            <consortium name="Mycorrhizal Genomics Consortium"/>
            <person name="Kohler A."/>
            <person name="Kuo A."/>
            <person name="Nagy L.G."/>
            <person name="Floudas D."/>
            <person name="Copeland A."/>
            <person name="Barry K.W."/>
            <person name="Cichocki N."/>
            <person name="Veneault-Fourrey C."/>
            <person name="LaButti K."/>
            <person name="Lindquist E.A."/>
            <person name="Lipzen A."/>
            <person name="Lundell T."/>
            <person name="Morin E."/>
            <person name="Murat C."/>
            <person name="Riley R."/>
            <person name="Ohm R."/>
            <person name="Sun H."/>
            <person name="Tunlid A."/>
            <person name="Henrissat B."/>
            <person name="Grigoriev I.V."/>
            <person name="Hibbett D.S."/>
            <person name="Martin F."/>
        </authorList>
    </citation>
    <scope>NUCLEOTIDE SEQUENCE [LARGE SCALE GENOMIC DNA]</scope>
    <source>
        <strain evidence="4">F 1598</strain>
    </source>
</reference>
<feature type="compositionally biased region" description="Basic and acidic residues" evidence="1">
    <location>
        <begin position="1"/>
        <end position="10"/>
    </location>
</feature>
<feature type="region of interest" description="Disordered" evidence="1">
    <location>
        <begin position="1"/>
        <end position="24"/>
    </location>
</feature>
<sequence>MIVVDDDAKGSAHPGPSSPPPPPTFEQSAEHFVLDFSAGAPPEFTLYEANFFKLKNGWIISHDPHLNQDGEALYRFLLSQASSPPAYFLHCVGTHDETRTRTITSTNKHGRIKHRLESYTETITDFDFTIDVGRNIPAASGPVHWSVPDSEPAYRGRMVREVEVAFNESIVLGKTRRRANKHEIKMSKAWRDERTERGLPPWVGNDSQLHGQGDSMAMNESGGLRSSMTLRHWADEYCASRKHLKEFTYEKVVYGWNIDALKAAIRTTIASTSYAGNVAVSFEYASNKICVRPDNRLSRTLSNPWLKFLMFITLIYPIIWLYKRFHSRGGGRWEVCGGAYALKQSVPLDEEQNPDSKSAQYTGNSSSGGLTKVIGLKEGQWLRQWEGSIKRAVTSRLQGPLTVPDPPNGVALLLDGYADAE</sequence>
<gene>
    <name evidence="3" type="ORF">PILCRDRAFT_817155</name>
</gene>
<evidence type="ECO:0000313" key="4">
    <source>
        <dbReference type="Proteomes" id="UP000054166"/>
    </source>
</evidence>
<evidence type="ECO:0000313" key="3">
    <source>
        <dbReference type="EMBL" id="KIM85167.1"/>
    </source>
</evidence>
<keyword evidence="2" id="KW-0812">Transmembrane</keyword>
<dbReference type="EMBL" id="KN832985">
    <property type="protein sequence ID" value="KIM85167.1"/>
    <property type="molecule type" value="Genomic_DNA"/>
</dbReference>
<feature type="transmembrane region" description="Helical" evidence="2">
    <location>
        <begin position="305"/>
        <end position="322"/>
    </location>
</feature>
<dbReference type="PANTHER" id="PTHR37848:SF1">
    <property type="entry name" value="SUN DOMAIN-CONTAINING PROTEIN"/>
    <property type="match status" value="1"/>
</dbReference>